<dbReference type="EMBL" id="FNNZ01000055">
    <property type="protein sequence ID" value="SDX68496.1"/>
    <property type="molecule type" value="Genomic_DNA"/>
</dbReference>
<reference evidence="2" key="1">
    <citation type="submission" date="2016-10" db="EMBL/GenBank/DDBJ databases">
        <authorList>
            <person name="Varghese N."/>
            <person name="Submissions S."/>
        </authorList>
    </citation>
    <scope>NUCLEOTIDE SEQUENCE [LARGE SCALE GENOMIC DNA]</scope>
    <source>
        <strain evidence="2">DSM 217</strain>
    </source>
</reference>
<protein>
    <submittedName>
        <fullName evidence="1">Uncharacterized protein</fullName>
    </submittedName>
</protein>
<dbReference type="RefSeq" id="WP_093038571.1">
    <property type="nucleotide sequence ID" value="NZ_FNNZ01000055.1"/>
</dbReference>
<evidence type="ECO:0000313" key="2">
    <source>
        <dbReference type="Proteomes" id="UP000198816"/>
    </source>
</evidence>
<keyword evidence="2" id="KW-1185">Reference proteome</keyword>
<organism evidence="1 2">
    <name type="scientific">Thiocapsa roseopersicina</name>
    <dbReference type="NCBI Taxonomy" id="1058"/>
    <lineage>
        <taxon>Bacteria</taxon>
        <taxon>Pseudomonadati</taxon>
        <taxon>Pseudomonadota</taxon>
        <taxon>Gammaproteobacteria</taxon>
        <taxon>Chromatiales</taxon>
        <taxon>Chromatiaceae</taxon>
        <taxon>Thiocapsa</taxon>
    </lineage>
</organism>
<dbReference type="STRING" id="1058.SAMN05421783_1558"/>
<name>A0A1H3DQ13_THIRO</name>
<dbReference type="OrthoDB" id="7116990at2"/>
<gene>
    <name evidence="1" type="ORF">SAMN05421783_1558</name>
</gene>
<proteinExistence type="predicted"/>
<dbReference type="AlphaFoldDB" id="A0A1H3DQ13"/>
<evidence type="ECO:0000313" key="1">
    <source>
        <dbReference type="EMBL" id="SDX68496.1"/>
    </source>
</evidence>
<sequence>MKTSIIRLGPEYQQIGDAATILIQALSREGLEYVFWPDETVPDDVGDYPDAGGHLAVHLEFLRGVGGGNVFGRVPRKPGTATLKVYVAVTGPA</sequence>
<dbReference type="Proteomes" id="UP000198816">
    <property type="component" value="Unassembled WGS sequence"/>
</dbReference>
<accession>A0A1H3DQ13</accession>